<dbReference type="Proteomes" id="UP001180020">
    <property type="component" value="Unassembled WGS sequence"/>
</dbReference>
<dbReference type="SUPFAM" id="SSF90229">
    <property type="entry name" value="CCCH zinc finger"/>
    <property type="match status" value="1"/>
</dbReference>
<comment type="caution">
    <text evidence="12">The sequence shown here is derived from an EMBL/GenBank/DDBJ whole genome shotgun (WGS) entry which is preliminary data.</text>
</comment>
<evidence type="ECO:0000256" key="4">
    <source>
        <dbReference type="ARBA" id="ARBA00022884"/>
    </source>
</evidence>
<dbReference type="InterPro" id="IPR000571">
    <property type="entry name" value="Znf_CCCH"/>
</dbReference>
<organism evidence="12 13">
    <name type="scientific">Acorus calamus</name>
    <name type="common">Sweet flag</name>
    <dbReference type="NCBI Taxonomy" id="4465"/>
    <lineage>
        <taxon>Eukaryota</taxon>
        <taxon>Viridiplantae</taxon>
        <taxon>Streptophyta</taxon>
        <taxon>Embryophyta</taxon>
        <taxon>Tracheophyta</taxon>
        <taxon>Spermatophyta</taxon>
        <taxon>Magnoliopsida</taxon>
        <taxon>Liliopsida</taxon>
        <taxon>Acoraceae</taxon>
        <taxon>Acorus</taxon>
    </lineage>
</organism>
<dbReference type="PROSITE" id="PS51644">
    <property type="entry name" value="HTH_OST"/>
    <property type="match status" value="1"/>
</dbReference>
<keyword evidence="2 7" id="KW-0863">Zinc-finger</keyword>
<feature type="compositionally biased region" description="Low complexity" evidence="8">
    <location>
        <begin position="530"/>
        <end position="542"/>
    </location>
</feature>
<evidence type="ECO:0000256" key="2">
    <source>
        <dbReference type="ARBA" id="ARBA00022771"/>
    </source>
</evidence>
<feature type="compositionally biased region" description="Polar residues" evidence="8">
    <location>
        <begin position="551"/>
        <end position="562"/>
    </location>
</feature>
<dbReference type="InterPro" id="IPR000504">
    <property type="entry name" value="RRM_dom"/>
</dbReference>
<evidence type="ECO:0000313" key="13">
    <source>
        <dbReference type="Proteomes" id="UP001180020"/>
    </source>
</evidence>
<evidence type="ECO:0000313" key="12">
    <source>
        <dbReference type="EMBL" id="KAK1318005.1"/>
    </source>
</evidence>
<keyword evidence="4 6" id="KW-0694">RNA-binding</keyword>
<evidence type="ECO:0000256" key="1">
    <source>
        <dbReference type="ARBA" id="ARBA00022723"/>
    </source>
</evidence>
<keyword evidence="13" id="KW-1185">Reference proteome</keyword>
<feature type="domain" description="RRM" evidence="9">
    <location>
        <begin position="339"/>
        <end position="414"/>
    </location>
</feature>
<dbReference type="FunFam" id="3.30.70.330:FF:000678">
    <property type="entry name" value="zinc finger CCCH domain-containing protein 53-like isoform X2"/>
    <property type="match status" value="1"/>
</dbReference>
<evidence type="ECO:0000256" key="6">
    <source>
        <dbReference type="PROSITE-ProRule" id="PRU00176"/>
    </source>
</evidence>
<reference evidence="12" key="2">
    <citation type="submission" date="2023-06" db="EMBL/GenBank/DDBJ databases">
        <authorList>
            <person name="Ma L."/>
            <person name="Liu K.-W."/>
            <person name="Li Z."/>
            <person name="Hsiao Y.-Y."/>
            <person name="Qi Y."/>
            <person name="Fu T."/>
            <person name="Tang G."/>
            <person name="Zhang D."/>
            <person name="Sun W.-H."/>
            <person name="Liu D.-K."/>
            <person name="Li Y."/>
            <person name="Chen G.-Z."/>
            <person name="Liu X.-D."/>
            <person name="Liao X.-Y."/>
            <person name="Jiang Y.-T."/>
            <person name="Yu X."/>
            <person name="Hao Y."/>
            <person name="Huang J."/>
            <person name="Zhao X.-W."/>
            <person name="Ke S."/>
            <person name="Chen Y.-Y."/>
            <person name="Wu W.-L."/>
            <person name="Hsu J.-L."/>
            <person name="Lin Y.-F."/>
            <person name="Huang M.-D."/>
            <person name="Li C.-Y."/>
            <person name="Huang L."/>
            <person name="Wang Z.-W."/>
            <person name="Zhao X."/>
            <person name="Zhong W.-Y."/>
            <person name="Peng D.-H."/>
            <person name="Ahmad S."/>
            <person name="Lan S."/>
            <person name="Zhang J.-S."/>
            <person name="Tsai W.-C."/>
            <person name="Van De Peer Y."/>
            <person name="Liu Z.-J."/>
        </authorList>
    </citation>
    <scope>NUCLEOTIDE SEQUENCE</scope>
    <source>
        <strain evidence="12">CP</strain>
        <tissue evidence="12">Leaves</tissue>
    </source>
</reference>
<keyword evidence="3 7" id="KW-0862">Zinc</keyword>
<evidence type="ECO:0000256" key="3">
    <source>
        <dbReference type="ARBA" id="ARBA00022833"/>
    </source>
</evidence>
<keyword evidence="5" id="KW-0238">DNA-binding</keyword>
<dbReference type="Gene3D" id="4.10.1000.10">
    <property type="entry name" value="Zinc finger, CCCH-type"/>
    <property type="match status" value="1"/>
</dbReference>
<dbReference type="Pfam" id="PF00642">
    <property type="entry name" value="zf-CCCH"/>
    <property type="match status" value="1"/>
</dbReference>
<dbReference type="GO" id="GO:0003677">
    <property type="term" value="F:DNA binding"/>
    <property type="evidence" value="ECO:0007669"/>
    <property type="project" value="UniProtKB-KW"/>
</dbReference>
<proteinExistence type="predicted"/>
<feature type="region of interest" description="Disordered" evidence="8">
    <location>
        <begin position="530"/>
        <end position="562"/>
    </location>
</feature>
<dbReference type="GO" id="GO:0008270">
    <property type="term" value="F:zinc ion binding"/>
    <property type="evidence" value="ECO:0007669"/>
    <property type="project" value="UniProtKB-KW"/>
</dbReference>
<dbReference type="InterPro" id="IPR012677">
    <property type="entry name" value="Nucleotide-bd_a/b_plait_sf"/>
</dbReference>
<dbReference type="PANTHER" id="PTHR24009:SF0">
    <property type="entry name" value="ZINC FINGER CCCH DOMAIN-CONTAINING PROTEIN 18"/>
    <property type="match status" value="1"/>
</dbReference>
<reference evidence="12" key="1">
    <citation type="journal article" date="2023" name="Nat. Commun.">
        <title>Diploid and tetraploid genomes of Acorus and the evolution of monocots.</title>
        <authorList>
            <person name="Ma L."/>
            <person name="Liu K.W."/>
            <person name="Li Z."/>
            <person name="Hsiao Y.Y."/>
            <person name="Qi Y."/>
            <person name="Fu T."/>
            <person name="Tang G.D."/>
            <person name="Zhang D."/>
            <person name="Sun W.H."/>
            <person name="Liu D.K."/>
            <person name="Li Y."/>
            <person name="Chen G.Z."/>
            <person name="Liu X.D."/>
            <person name="Liao X.Y."/>
            <person name="Jiang Y.T."/>
            <person name="Yu X."/>
            <person name="Hao Y."/>
            <person name="Huang J."/>
            <person name="Zhao X.W."/>
            <person name="Ke S."/>
            <person name="Chen Y.Y."/>
            <person name="Wu W.L."/>
            <person name="Hsu J.L."/>
            <person name="Lin Y.F."/>
            <person name="Huang M.D."/>
            <person name="Li C.Y."/>
            <person name="Huang L."/>
            <person name="Wang Z.W."/>
            <person name="Zhao X."/>
            <person name="Zhong W.Y."/>
            <person name="Peng D.H."/>
            <person name="Ahmad S."/>
            <person name="Lan S."/>
            <person name="Zhang J.S."/>
            <person name="Tsai W.C."/>
            <person name="Van de Peer Y."/>
            <person name="Liu Z.J."/>
        </authorList>
    </citation>
    <scope>NUCLEOTIDE SEQUENCE</scope>
    <source>
        <strain evidence="12">CP</strain>
    </source>
</reference>
<dbReference type="InterPro" id="IPR034365">
    <property type="entry name" value="AtC3H46-like_RRM"/>
</dbReference>
<dbReference type="Pfam" id="PF00076">
    <property type="entry name" value="RRM_1"/>
    <property type="match status" value="1"/>
</dbReference>
<dbReference type="EMBL" id="JAUJYO010000005">
    <property type="protein sequence ID" value="KAK1318005.1"/>
    <property type="molecule type" value="Genomic_DNA"/>
</dbReference>
<dbReference type="InterPro" id="IPR035979">
    <property type="entry name" value="RBD_domain_sf"/>
</dbReference>
<sequence length="562" mass="64476">MDFLESSRIVISRIQKLEPDNVSKIFRYIMMQENAERELLRLAHCPDSLIQSLINTAKTELNLKSNSPSTPVSIGPISPTLMNTSDTFIGSRFLSSPPTFQVPPPPYWEHPQLPSMHGMDFVPPQYQDSLGENYQRLHNNQSHHFEDHLDAINPVPEFQSGLYYPVETALGSRAIRRSPSLPEFPVKPCIYYHKGYCKHGDNCHFFHGQEFPESFSQIFSANSKELVDDQLFSHWSLEKLEMEITELLKDKRGVPISIAVLPSMYYEKYGKNLQAEGYLTESQRHGKAGFNLTKLLMRLKRNIRVIDKPHGQHSVVLAEDAPRFMGFRIERNDPGAASKQIYLTFPPESTFTEEDVSNYFTTFGPVHDVRIPCQQKRMYGFVTFEHAETAKMILEQARPHYVCGARVLVKKYMEKSRLDRRHMEKFEPPVYCPHYLDMASDLPAMSRVADGPRFLRKQIFDDQELSLEFERRRMAQLQLLSKQQAQHPFYAQASPVEELNLQEGQNEVQSSNGYYLFDAINSTTTNDNKFNSSNFSDQDSSQAVNLPESPFASTMGSSTTVV</sequence>
<dbReference type="CDD" id="cd12458">
    <property type="entry name" value="RRM_AtC3H46_like"/>
    <property type="match status" value="1"/>
</dbReference>
<dbReference type="PANTHER" id="PTHR24009">
    <property type="entry name" value="RNA-BINDING (RRM/RBD/RNP MOTIFS)"/>
    <property type="match status" value="1"/>
</dbReference>
<dbReference type="InterPro" id="IPR036855">
    <property type="entry name" value="Znf_CCCH_sf"/>
</dbReference>
<dbReference type="Pfam" id="PF23182">
    <property type="entry name" value="PABC_AtC3H46"/>
    <property type="match status" value="1"/>
</dbReference>
<evidence type="ECO:0000256" key="8">
    <source>
        <dbReference type="SAM" id="MobiDB-lite"/>
    </source>
</evidence>
<dbReference type="GO" id="GO:0003723">
    <property type="term" value="F:RNA binding"/>
    <property type="evidence" value="ECO:0007669"/>
    <property type="project" value="UniProtKB-UniRule"/>
</dbReference>
<dbReference type="SMART" id="SM00360">
    <property type="entry name" value="RRM"/>
    <property type="match status" value="1"/>
</dbReference>
<accession>A0AAV9EW71</accession>
<feature type="zinc finger region" description="C3H1-type" evidence="7">
    <location>
        <begin position="183"/>
        <end position="210"/>
    </location>
</feature>
<evidence type="ECO:0000259" key="10">
    <source>
        <dbReference type="PROSITE" id="PS50103"/>
    </source>
</evidence>
<evidence type="ECO:0000256" key="7">
    <source>
        <dbReference type="PROSITE-ProRule" id="PRU00723"/>
    </source>
</evidence>
<keyword evidence="1 7" id="KW-0479">Metal-binding</keyword>
<gene>
    <name evidence="12" type="ORF">QJS10_CPA05g01028</name>
</gene>
<dbReference type="SUPFAM" id="SSF54928">
    <property type="entry name" value="RNA-binding domain, RBD"/>
    <property type="match status" value="1"/>
</dbReference>
<dbReference type="InterPro" id="IPR056276">
    <property type="entry name" value="AtC3H46-like_PABC-like"/>
</dbReference>
<dbReference type="PROSITE" id="PS50103">
    <property type="entry name" value="ZF_C3H1"/>
    <property type="match status" value="1"/>
</dbReference>
<dbReference type="Gene3D" id="3.30.70.330">
    <property type="match status" value="1"/>
</dbReference>
<feature type="domain" description="C3H1-type" evidence="10">
    <location>
        <begin position="183"/>
        <end position="210"/>
    </location>
</feature>
<evidence type="ECO:0000259" key="11">
    <source>
        <dbReference type="PROSITE" id="PS51644"/>
    </source>
</evidence>
<evidence type="ECO:0000259" key="9">
    <source>
        <dbReference type="PROSITE" id="PS50102"/>
    </source>
</evidence>
<evidence type="ECO:0000256" key="5">
    <source>
        <dbReference type="ARBA" id="ARBA00023125"/>
    </source>
</evidence>
<protein>
    <submittedName>
        <fullName evidence="12">Zinc finger CCCH domain-containing protein 18</fullName>
    </submittedName>
</protein>
<dbReference type="PROSITE" id="PS50102">
    <property type="entry name" value="RRM"/>
    <property type="match status" value="1"/>
</dbReference>
<feature type="domain" description="HTH OST-type" evidence="11">
    <location>
        <begin position="236"/>
        <end position="319"/>
    </location>
</feature>
<dbReference type="AlphaFoldDB" id="A0AAV9EW71"/>
<dbReference type="InterPro" id="IPR025605">
    <property type="entry name" value="OST-HTH/LOTUS_dom"/>
</dbReference>
<name>A0AAV9EW71_ACOCL</name>